<reference evidence="3" key="1">
    <citation type="submission" date="2020-07" db="EMBL/GenBank/DDBJ databases">
        <authorList>
            <person name="Pettersson B.M.F."/>
            <person name="Behra P.R.K."/>
            <person name="Ramesh M."/>
            <person name="Das S."/>
            <person name="Dasgupta S."/>
            <person name="Kirsebom L.A."/>
        </authorList>
    </citation>
    <scope>NUCLEOTIDE SEQUENCE</scope>
    <source>
        <strain evidence="3">DSM 44838</strain>
    </source>
</reference>
<keyword evidence="2" id="KW-0812">Transmembrane</keyword>
<dbReference type="Proteomes" id="UP001141629">
    <property type="component" value="Unassembled WGS sequence"/>
</dbReference>
<feature type="transmembrane region" description="Helical" evidence="2">
    <location>
        <begin position="541"/>
        <end position="563"/>
    </location>
</feature>
<evidence type="ECO:0000256" key="2">
    <source>
        <dbReference type="SAM" id="Phobius"/>
    </source>
</evidence>
<dbReference type="Pfam" id="PF10101">
    <property type="entry name" value="DUF2339"/>
    <property type="match status" value="1"/>
</dbReference>
<reference evidence="3" key="2">
    <citation type="journal article" date="2022" name="BMC Genomics">
        <title>Comparative genome analysis of mycobacteria focusing on tRNA and non-coding RNA.</title>
        <authorList>
            <person name="Behra P.R.K."/>
            <person name="Pettersson B.M.F."/>
            <person name="Ramesh M."/>
            <person name="Das S."/>
            <person name="Dasgupta S."/>
            <person name="Kirsebom L.A."/>
        </authorList>
    </citation>
    <scope>NUCLEOTIDE SEQUENCE</scope>
    <source>
        <strain evidence="3">DSM 44838</strain>
    </source>
</reference>
<feature type="transmembrane region" description="Helical" evidence="2">
    <location>
        <begin position="342"/>
        <end position="360"/>
    </location>
</feature>
<gene>
    <name evidence="3" type="ORF">H7K45_19620</name>
</gene>
<feature type="region of interest" description="Disordered" evidence="1">
    <location>
        <begin position="41"/>
        <end position="67"/>
    </location>
</feature>
<feature type="transmembrane region" description="Helical" evidence="2">
    <location>
        <begin position="192"/>
        <end position="216"/>
    </location>
</feature>
<organism evidence="3 4">
    <name type="scientific">Mycobacterium yunnanensis</name>
    <dbReference type="NCBI Taxonomy" id="368477"/>
    <lineage>
        <taxon>Bacteria</taxon>
        <taxon>Bacillati</taxon>
        <taxon>Actinomycetota</taxon>
        <taxon>Actinomycetes</taxon>
        <taxon>Mycobacteriales</taxon>
        <taxon>Mycobacteriaceae</taxon>
        <taxon>Mycobacterium</taxon>
    </lineage>
</organism>
<keyword evidence="4" id="KW-1185">Reference proteome</keyword>
<dbReference type="EMBL" id="JACKVK010000011">
    <property type="protein sequence ID" value="MCV7422761.1"/>
    <property type="molecule type" value="Genomic_DNA"/>
</dbReference>
<evidence type="ECO:0000256" key="1">
    <source>
        <dbReference type="SAM" id="MobiDB-lite"/>
    </source>
</evidence>
<feature type="transmembrane region" description="Helical" evidence="2">
    <location>
        <begin position="448"/>
        <end position="472"/>
    </location>
</feature>
<feature type="transmembrane region" description="Helical" evidence="2">
    <location>
        <begin position="262"/>
        <end position="282"/>
    </location>
</feature>
<keyword evidence="2" id="KW-0472">Membrane</keyword>
<feature type="transmembrane region" description="Helical" evidence="2">
    <location>
        <begin position="108"/>
        <end position="126"/>
    </location>
</feature>
<comment type="caution">
    <text evidence="3">The sequence shown here is derived from an EMBL/GenBank/DDBJ whole genome shotgun (WGS) entry which is preliminary data.</text>
</comment>
<feature type="transmembrane region" description="Helical" evidence="2">
    <location>
        <begin position="159"/>
        <end position="180"/>
    </location>
</feature>
<feature type="transmembrane region" description="Helical" evidence="2">
    <location>
        <begin position="236"/>
        <end position="255"/>
    </location>
</feature>
<dbReference type="InterPro" id="IPR019286">
    <property type="entry name" value="DUF2339_TM"/>
</dbReference>
<dbReference type="PANTHER" id="PTHR38434">
    <property type="entry name" value="BLL2549 PROTEIN"/>
    <property type="match status" value="1"/>
</dbReference>
<proteinExistence type="predicted"/>
<feature type="transmembrane region" description="Helical" evidence="2">
    <location>
        <begin position="133"/>
        <end position="153"/>
    </location>
</feature>
<evidence type="ECO:0000313" key="3">
    <source>
        <dbReference type="EMBL" id="MCV7422761.1"/>
    </source>
</evidence>
<dbReference type="PANTHER" id="PTHR38434:SF1">
    <property type="entry name" value="BLL2549 PROTEIN"/>
    <property type="match status" value="1"/>
</dbReference>
<evidence type="ECO:0000313" key="4">
    <source>
        <dbReference type="Proteomes" id="UP001141629"/>
    </source>
</evidence>
<feature type="transmembrane region" description="Helical" evidence="2">
    <location>
        <begin position="418"/>
        <end position="441"/>
    </location>
</feature>
<feature type="transmembrane region" description="Helical" evidence="2">
    <location>
        <begin position="510"/>
        <end position="529"/>
    </location>
</feature>
<feature type="transmembrane region" description="Helical" evidence="2">
    <location>
        <begin position="72"/>
        <end position="96"/>
    </location>
</feature>
<accession>A0A9X2Z542</accession>
<keyword evidence="2" id="KW-1133">Transmembrane helix</keyword>
<feature type="transmembrane region" description="Helical" evidence="2">
    <location>
        <begin position="478"/>
        <end position="498"/>
    </location>
</feature>
<dbReference type="RefSeq" id="WP_263997657.1">
    <property type="nucleotide sequence ID" value="NZ_JACKVK010000011.1"/>
</dbReference>
<name>A0A9X2Z542_9MYCO</name>
<dbReference type="AlphaFoldDB" id="A0A9X2Z542"/>
<feature type="compositionally biased region" description="Pro residues" evidence="1">
    <location>
        <begin position="45"/>
        <end position="67"/>
    </location>
</feature>
<protein>
    <submittedName>
        <fullName evidence="3">DUF2339 domain-containing protein</fullName>
    </submittedName>
</protein>
<feature type="transmembrane region" description="Helical" evidence="2">
    <location>
        <begin position="302"/>
        <end position="330"/>
    </location>
</feature>
<feature type="transmembrane region" description="Helical" evidence="2">
    <location>
        <begin position="387"/>
        <end position="406"/>
    </location>
</feature>
<feature type="transmembrane region" description="Helical" evidence="2">
    <location>
        <begin position="366"/>
        <end position="382"/>
    </location>
</feature>
<sequence>MTEPEHAVVARMSSDIAAIGAYLARASADLRQLERIVAERAAAPSPRPVPQPVPQPQWQPTPRQPAPRPDGWIGKALAVAGVAVTLVGVALLLVLAAQAGMLSPGVRVAAGAALAVGLVVVASRLVDRPGGRVGAIALAATGIAAAYVDVIAVTTVYHWVSAPMGLAVAGVTAVAGLLLARRWNAEQLGLLVLVPLIVLGPVVAGGVTVVLVGFMLALGAASVPVQLGRDWVGLHVARTAVTTLPLLLALVVTGFDSGTSPMLTVASALAGALAIGSAVILLPHTRRQTLVATVSAVGTTPVLAASLAGDVVVAALLAATQSAVLTAILVASRRRHTVTPGVRVAWSALAAGSALVAVTVAFDGPVAGPILLAMAVVLGLVGRRDAVARWCGVAFGVAGGLYELAYAPPSHVARATELSASITVSTLVASLLLVAWAGAVVWSWRTDWAWACAALVALYAVTTVTVTVGVLIGGRETGFFGGHVAATLIWATLAAGVLQHAVSVPRDERSLPVGGGMALVAAAVSKLFLFDLGTLDGMFRVVVFIAVGLLLLGMGTGYARLLAEQDGRRHQA</sequence>